<dbReference type="InterPro" id="IPR026457">
    <property type="entry name" value="CSLREA_Nterm"/>
</dbReference>
<dbReference type="EMBL" id="FMYO01000001">
    <property type="protein sequence ID" value="SDB88263.1"/>
    <property type="molecule type" value="Genomic_DNA"/>
</dbReference>
<dbReference type="InterPro" id="IPR011050">
    <property type="entry name" value="Pectin_lyase_fold/virulence"/>
</dbReference>
<dbReference type="NCBIfam" id="TIGR04214">
    <property type="entry name" value="CSLREA_Nterm"/>
    <property type="match status" value="1"/>
</dbReference>
<dbReference type="RefSeq" id="WP_092818643.1">
    <property type="nucleotide sequence ID" value="NZ_BAABKJ010000006.1"/>
</dbReference>
<sequence>MHNYKKGLLCVMVLSAMSLMAAEDKTIKVTTFADENGENTNACSLREAIITAKKNTAYGGCTSGNTLNGVADKIQLEAGIYRLNSELVPESALVISGISRFNYDEKDKLTQKYPGFEKIKTIISGENRSRIFNTSESETSLTLNDIQLEKGYAENGRGGALLLGGTLSFNKGAILNSKADIAGGAIYNIAQNIEKEVKISNSLIQGNQANKGSVIAMDCYSNLGDTKPAVTISQSSIIQNGSTSSTSTLDFCGVANINLSANTIAQNIANSSSGSILRAVSDGLDRFSPYSTFTAISNTIVENSGYSTFLYDESGAKVFAFNILAFNNSDKSCRYNSDNGVPSEKMIFVASNNALNLATGLNQCVLPKIALESTIESSKNLDVSNISFSSLLSRMTESSAYNMFLPLYYPRDNQNAADLIDVNRSGCSDFDQRGLSRFLDTVLQLEPSKKNSCDIGSVERMNLSAIDITDLKNSSIISLLEFYQSNIDELKALIAEGVKNSTGINDFKEELVQYENLLTYTKQHQKYRAIYFDPFVLAIPTEERVSDTSGEDYRIKSLNADNYTVEVEPYGIGTLTVTGGNAVLKGGLDDLKCEWNADFKQIMIYRTRGELLNPADYAYCKYTLKEKGGEAKQSSGILQASFVNITPVAKNDIYSISSSSNLEITVNPLENDHDDGDGLTSTLPAAKPAFYQDKQGQEIPIQIEKLPAGLTMTAERQGPCPGNDVSNICYGGKLHFAVKNNFSQFDYPVTYKIYDAEGLGSNTATIYLNNTAQNTNSTSSGGGSFGVYGVFALLGLTLYRRYRMK</sequence>
<evidence type="ECO:0000313" key="4">
    <source>
        <dbReference type="Proteomes" id="UP000243468"/>
    </source>
</evidence>
<dbReference type="AlphaFoldDB" id="A0A1G6H293"/>
<gene>
    <name evidence="3" type="ORF">SAMN05421732_101590</name>
</gene>
<dbReference type="OrthoDB" id="6711740at2"/>
<evidence type="ECO:0000256" key="1">
    <source>
        <dbReference type="SAM" id="Phobius"/>
    </source>
</evidence>
<dbReference type="STRING" id="1226327.SAMN05421732_101590"/>
<protein>
    <submittedName>
        <fullName evidence="3">CSLREA domain-containing protein</fullName>
    </submittedName>
</protein>
<dbReference type="SUPFAM" id="SSF51126">
    <property type="entry name" value="Pectin lyase-like"/>
    <property type="match status" value="1"/>
</dbReference>
<feature type="signal peptide" evidence="2">
    <location>
        <begin position="1"/>
        <end position="21"/>
    </location>
</feature>
<accession>A0A1G6H293</accession>
<keyword evidence="4" id="KW-1185">Reference proteome</keyword>
<organism evidence="3 4">
    <name type="scientific">Acinetobacter kookii</name>
    <dbReference type="NCBI Taxonomy" id="1226327"/>
    <lineage>
        <taxon>Bacteria</taxon>
        <taxon>Pseudomonadati</taxon>
        <taxon>Pseudomonadota</taxon>
        <taxon>Gammaproteobacteria</taxon>
        <taxon>Moraxellales</taxon>
        <taxon>Moraxellaceae</taxon>
        <taxon>Acinetobacter</taxon>
    </lineage>
</organism>
<dbReference type="Proteomes" id="UP000243468">
    <property type="component" value="Unassembled WGS sequence"/>
</dbReference>
<reference evidence="4" key="1">
    <citation type="submission" date="2016-09" db="EMBL/GenBank/DDBJ databases">
        <authorList>
            <person name="Varghese N."/>
            <person name="Submissions S."/>
        </authorList>
    </citation>
    <scope>NUCLEOTIDE SEQUENCE [LARGE SCALE GENOMIC DNA]</scope>
    <source>
        <strain evidence="4">ANC 4667</strain>
    </source>
</reference>
<proteinExistence type="predicted"/>
<feature type="chain" id="PRO_5017393788" evidence="2">
    <location>
        <begin position="22"/>
        <end position="805"/>
    </location>
</feature>
<evidence type="ECO:0000256" key="2">
    <source>
        <dbReference type="SAM" id="SignalP"/>
    </source>
</evidence>
<keyword evidence="2" id="KW-0732">Signal</keyword>
<feature type="transmembrane region" description="Helical" evidence="1">
    <location>
        <begin position="781"/>
        <end position="799"/>
    </location>
</feature>
<keyword evidence="1" id="KW-0812">Transmembrane</keyword>
<keyword evidence="1" id="KW-0472">Membrane</keyword>
<keyword evidence="1" id="KW-1133">Transmembrane helix</keyword>
<evidence type="ECO:0000313" key="3">
    <source>
        <dbReference type="EMBL" id="SDB88263.1"/>
    </source>
</evidence>
<name>A0A1G6H293_9GAMM</name>